<dbReference type="GO" id="GO:0003677">
    <property type="term" value="F:DNA binding"/>
    <property type="evidence" value="ECO:0007669"/>
    <property type="project" value="UniProtKB-KW"/>
</dbReference>
<evidence type="ECO:0000259" key="4">
    <source>
        <dbReference type="PROSITE" id="PS50932"/>
    </source>
</evidence>
<dbReference type="SUPFAM" id="SSF53822">
    <property type="entry name" value="Periplasmic binding protein-like I"/>
    <property type="match status" value="1"/>
</dbReference>
<dbReference type="EMBL" id="JACSPM010000001">
    <property type="protein sequence ID" value="MBD8022676.1"/>
    <property type="molecule type" value="Genomic_DNA"/>
</dbReference>
<dbReference type="Pfam" id="PF13377">
    <property type="entry name" value="Peripla_BP_3"/>
    <property type="match status" value="1"/>
</dbReference>
<dbReference type="PRINTS" id="PR00036">
    <property type="entry name" value="HTHLACI"/>
</dbReference>
<organism evidence="5 6">
    <name type="scientific">Microbacterium gallinarum</name>
    <dbReference type="NCBI Taxonomy" id="2762209"/>
    <lineage>
        <taxon>Bacteria</taxon>
        <taxon>Bacillati</taxon>
        <taxon>Actinomycetota</taxon>
        <taxon>Actinomycetes</taxon>
        <taxon>Micrococcales</taxon>
        <taxon>Microbacteriaceae</taxon>
        <taxon>Microbacterium</taxon>
    </lineage>
</organism>
<sequence>MSETHAPARGAATLHDVAREAGVSLATASRVLNGSTRKVAESYRERVDAAAEKLGYTANLSAQATARGTSAIVALLVADIGDVSFGRLASGVVRGAEEAGFIVTIADTGRDPERELRLVRTLRGQRPRGLILGVARKAGSDSAALQNELTALAAMGCHVVVLGEGEPGQRSISLGNRGGAEALGAELAELGYRQAVVIGGPEGLRASDDRIGGFTAGFTDGGGTTAAVRHGATTRDAGYAVARELLADGLAEGTLIFGVSDLVAAGIASALRDAGRQVGVDIAVAGFDDIPTCRDIGPGLTTVRAPFDDLGYRALRAAVESDWQHDAEVPLALEVVVRGSTPRRDG</sequence>
<evidence type="ECO:0000256" key="2">
    <source>
        <dbReference type="ARBA" id="ARBA00023125"/>
    </source>
</evidence>
<dbReference type="Gene3D" id="1.10.260.40">
    <property type="entry name" value="lambda repressor-like DNA-binding domains"/>
    <property type="match status" value="1"/>
</dbReference>
<dbReference type="CDD" id="cd01392">
    <property type="entry name" value="HTH_LacI"/>
    <property type="match status" value="1"/>
</dbReference>
<dbReference type="PANTHER" id="PTHR30146:SF153">
    <property type="entry name" value="LACTOSE OPERON REPRESSOR"/>
    <property type="match status" value="1"/>
</dbReference>
<dbReference type="SUPFAM" id="SSF47413">
    <property type="entry name" value="lambda repressor-like DNA-binding domains"/>
    <property type="match status" value="1"/>
</dbReference>
<name>A0ABR8X1A4_9MICO</name>
<dbReference type="InterPro" id="IPR000843">
    <property type="entry name" value="HTH_LacI"/>
</dbReference>
<reference evidence="5 6" key="1">
    <citation type="submission" date="2020-08" db="EMBL/GenBank/DDBJ databases">
        <title>A Genomic Blueprint of the Chicken Gut Microbiome.</title>
        <authorList>
            <person name="Gilroy R."/>
            <person name="Ravi A."/>
            <person name="Getino M."/>
            <person name="Pursley I."/>
            <person name="Horton D.L."/>
            <person name="Alikhan N.-F."/>
            <person name="Baker D."/>
            <person name="Gharbi K."/>
            <person name="Hall N."/>
            <person name="Watson M."/>
            <person name="Adriaenssens E.M."/>
            <person name="Foster-Nyarko E."/>
            <person name="Jarju S."/>
            <person name="Secka A."/>
            <person name="Antonio M."/>
            <person name="Oren A."/>
            <person name="Chaudhuri R."/>
            <person name="La Ragione R.M."/>
            <person name="Hildebrand F."/>
            <person name="Pallen M.J."/>
        </authorList>
    </citation>
    <scope>NUCLEOTIDE SEQUENCE [LARGE SCALE GENOMIC DNA]</scope>
    <source>
        <strain evidence="5 6">Sa1CUA4</strain>
    </source>
</reference>
<dbReference type="InterPro" id="IPR046335">
    <property type="entry name" value="LacI/GalR-like_sensor"/>
</dbReference>
<evidence type="ECO:0000313" key="5">
    <source>
        <dbReference type="EMBL" id="MBD8022676.1"/>
    </source>
</evidence>
<keyword evidence="3" id="KW-0804">Transcription</keyword>
<keyword evidence="1" id="KW-0805">Transcription regulation</keyword>
<accession>A0ABR8X1A4</accession>
<evidence type="ECO:0000256" key="3">
    <source>
        <dbReference type="ARBA" id="ARBA00023163"/>
    </source>
</evidence>
<dbReference type="Pfam" id="PF00356">
    <property type="entry name" value="LacI"/>
    <property type="match status" value="1"/>
</dbReference>
<dbReference type="PROSITE" id="PS00356">
    <property type="entry name" value="HTH_LACI_1"/>
    <property type="match status" value="1"/>
</dbReference>
<evidence type="ECO:0000313" key="6">
    <source>
        <dbReference type="Proteomes" id="UP000602532"/>
    </source>
</evidence>
<comment type="caution">
    <text evidence="5">The sequence shown here is derived from an EMBL/GenBank/DDBJ whole genome shotgun (WGS) entry which is preliminary data.</text>
</comment>
<gene>
    <name evidence="5" type="ORF">H9622_03625</name>
</gene>
<dbReference type="CDD" id="cd06267">
    <property type="entry name" value="PBP1_LacI_sugar_binding-like"/>
    <property type="match status" value="1"/>
</dbReference>
<keyword evidence="6" id="KW-1185">Reference proteome</keyword>
<dbReference type="Gene3D" id="3.40.50.2300">
    <property type="match status" value="2"/>
</dbReference>
<feature type="domain" description="HTH lacI-type" evidence="4">
    <location>
        <begin position="12"/>
        <end position="67"/>
    </location>
</feature>
<dbReference type="Proteomes" id="UP000602532">
    <property type="component" value="Unassembled WGS sequence"/>
</dbReference>
<dbReference type="SMART" id="SM00354">
    <property type="entry name" value="HTH_LACI"/>
    <property type="match status" value="1"/>
</dbReference>
<dbReference type="PANTHER" id="PTHR30146">
    <property type="entry name" value="LACI-RELATED TRANSCRIPTIONAL REPRESSOR"/>
    <property type="match status" value="1"/>
</dbReference>
<keyword evidence="2 5" id="KW-0238">DNA-binding</keyword>
<dbReference type="PROSITE" id="PS50932">
    <property type="entry name" value="HTH_LACI_2"/>
    <property type="match status" value="1"/>
</dbReference>
<dbReference type="InterPro" id="IPR010982">
    <property type="entry name" value="Lambda_DNA-bd_dom_sf"/>
</dbReference>
<protein>
    <submittedName>
        <fullName evidence="5">LacI family DNA-binding transcriptional regulator</fullName>
    </submittedName>
</protein>
<evidence type="ECO:0000256" key="1">
    <source>
        <dbReference type="ARBA" id="ARBA00023015"/>
    </source>
</evidence>
<dbReference type="RefSeq" id="WP_191764304.1">
    <property type="nucleotide sequence ID" value="NZ_JACSPM010000001.1"/>
</dbReference>
<dbReference type="InterPro" id="IPR028082">
    <property type="entry name" value="Peripla_BP_I"/>
</dbReference>
<proteinExistence type="predicted"/>